<dbReference type="InterPro" id="IPR046938">
    <property type="entry name" value="DNA_clamp_sf"/>
</dbReference>
<dbReference type="InterPro" id="IPR001001">
    <property type="entry name" value="DNA_polIII_beta"/>
</dbReference>
<keyword evidence="6 10" id="KW-0548">Nucleotidyltransferase</keyword>
<comment type="caution">
    <text evidence="14">The sequence shown here is derived from an EMBL/GenBank/DDBJ whole genome shotgun (WGS) entry which is preliminary data.</text>
</comment>
<feature type="domain" description="DNA polymerase III beta sliding clamp N-terminal" evidence="11">
    <location>
        <begin position="43"/>
        <end position="160"/>
    </location>
</feature>
<dbReference type="Pfam" id="PF02767">
    <property type="entry name" value="DNA_pol3_beta_2"/>
    <property type="match status" value="1"/>
</dbReference>
<dbReference type="AlphaFoldDB" id="A0A4S2FY27"/>
<dbReference type="Gene3D" id="3.10.150.10">
    <property type="entry name" value="DNA Polymerase III, subunit A, domain 2"/>
    <property type="match status" value="1"/>
</dbReference>
<evidence type="ECO:0000259" key="12">
    <source>
        <dbReference type="Pfam" id="PF02767"/>
    </source>
</evidence>
<evidence type="ECO:0000256" key="2">
    <source>
        <dbReference type="ARBA" id="ARBA00010752"/>
    </source>
</evidence>
<evidence type="ECO:0000256" key="4">
    <source>
        <dbReference type="ARBA" id="ARBA00022490"/>
    </source>
</evidence>
<keyword evidence="7 10" id="KW-0235">DNA replication</keyword>
<dbReference type="Pfam" id="PF00712">
    <property type="entry name" value="DNA_pol3_beta"/>
    <property type="match status" value="1"/>
</dbReference>
<dbReference type="EMBL" id="SRYD01000022">
    <property type="protein sequence ID" value="TGY74375.1"/>
    <property type="molecule type" value="Genomic_DNA"/>
</dbReference>
<evidence type="ECO:0000259" key="13">
    <source>
        <dbReference type="Pfam" id="PF02768"/>
    </source>
</evidence>
<dbReference type="NCBIfam" id="TIGR00663">
    <property type="entry name" value="dnan"/>
    <property type="match status" value="1"/>
</dbReference>
<gene>
    <name evidence="14" type="primary">dnaN</name>
    <name evidence="14" type="ORF">E5333_06715</name>
</gene>
<sequence>MIKLPGVYGFVPEKVYLCRLVNLTAIVLYYHILNKKSTKYRLMKFNVSSKTLYTFVSAVSKVINSKNALTILNNFLFELSGDTLTVTASDLENTLVAHMEVMDAEGEGRFCVDARRLVDLLKEMPDQGLEFNINDQNLSVELTYATGNYSFIALNGSEYPSNEADAEASDANFSFVCPTEQVLKGIDNTLFAVGNDDLRPQMMGILWDIKPDGIVFVSTDTRKLVRYRNNMSEPGQEGSFILPVKPATVIKNVFAKEEAIKITVEPKSVTFESPSYRFNCRFIKGNFPDYNRVIPQNNPYVVTLDRQQFLTAIRRVAVFVDQGHGLVKFRINADKLTMKATDNNFCTSAREEVPCDFTGSDMVIGFSAPYLIEIINTISTENVLLKLSDPSRPGVFVPAEQSADSDLLMLLMPMTVSEF</sequence>
<protein>
    <recommendedName>
        <fullName evidence="3 10">Beta sliding clamp</fullName>
    </recommendedName>
</protein>
<dbReference type="CDD" id="cd00140">
    <property type="entry name" value="beta_clamp"/>
    <property type="match status" value="1"/>
</dbReference>
<evidence type="ECO:0000256" key="8">
    <source>
        <dbReference type="ARBA" id="ARBA00022932"/>
    </source>
</evidence>
<dbReference type="Pfam" id="PF02768">
    <property type="entry name" value="DNA_pol3_beta_3"/>
    <property type="match status" value="1"/>
</dbReference>
<dbReference type="GO" id="GO:0008408">
    <property type="term" value="F:3'-5' exonuclease activity"/>
    <property type="evidence" value="ECO:0007669"/>
    <property type="project" value="InterPro"/>
</dbReference>
<evidence type="ECO:0000313" key="14">
    <source>
        <dbReference type="EMBL" id="TGY74375.1"/>
    </source>
</evidence>
<dbReference type="InterPro" id="IPR022637">
    <property type="entry name" value="DNA_polIII_beta_cen"/>
</dbReference>
<reference evidence="14 15" key="1">
    <citation type="submission" date="2019-04" db="EMBL/GenBank/DDBJ databases">
        <title>Microbes associate with the intestines of laboratory mice.</title>
        <authorList>
            <person name="Navarre W."/>
            <person name="Wong E."/>
            <person name="Huang K."/>
            <person name="Tropini C."/>
            <person name="Ng K."/>
            <person name="Yu B."/>
        </authorList>
    </citation>
    <scope>NUCLEOTIDE SEQUENCE [LARGE SCALE GENOMIC DNA]</scope>
    <source>
        <strain evidence="14 15">NM06_A21</strain>
    </source>
</reference>
<comment type="subcellular location">
    <subcellularLocation>
        <location evidence="1 10">Cytoplasm</location>
    </subcellularLocation>
</comment>
<dbReference type="SUPFAM" id="SSF55979">
    <property type="entry name" value="DNA clamp"/>
    <property type="match status" value="3"/>
</dbReference>
<organism evidence="14 15">
    <name type="scientific">Muribaculum intestinale</name>
    <dbReference type="NCBI Taxonomy" id="1796646"/>
    <lineage>
        <taxon>Bacteria</taxon>
        <taxon>Pseudomonadati</taxon>
        <taxon>Bacteroidota</taxon>
        <taxon>Bacteroidia</taxon>
        <taxon>Bacteroidales</taxon>
        <taxon>Muribaculaceae</taxon>
        <taxon>Muribaculum</taxon>
    </lineage>
</organism>
<dbReference type="GO" id="GO:0006271">
    <property type="term" value="P:DNA strand elongation involved in DNA replication"/>
    <property type="evidence" value="ECO:0007669"/>
    <property type="project" value="TreeGrafter"/>
</dbReference>
<keyword evidence="8 10" id="KW-0239">DNA-directed DNA polymerase</keyword>
<evidence type="ECO:0000256" key="5">
    <source>
        <dbReference type="ARBA" id="ARBA00022679"/>
    </source>
</evidence>
<evidence type="ECO:0000256" key="10">
    <source>
        <dbReference type="PIRNR" id="PIRNR000804"/>
    </source>
</evidence>
<dbReference type="InterPro" id="IPR022634">
    <property type="entry name" value="DNA_polIII_beta_N"/>
</dbReference>
<dbReference type="Gene3D" id="3.70.10.10">
    <property type="match status" value="1"/>
</dbReference>
<dbReference type="SMART" id="SM00480">
    <property type="entry name" value="POL3Bc"/>
    <property type="match status" value="1"/>
</dbReference>
<dbReference type="GO" id="GO:0003887">
    <property type="term" value="F:DNA-directed DNA polymerase activity"/>
    <property type="evidence" value="ECO:0007669"/>
    <property type="project" value="UniProtKB-UniRule"/>
</dbReference>
<feature type="domain" description="DNA polymerase III beta sliding clamp central" evidence="12">
    <location>
        <begin position="179"/>
        <end position="289"/>
    </location>
</feature>
<dbReference type="GO" id="GO:0005737">
    <property type="term" value="C:cytoplasm"/>
    <property type="evidence" value="ECO:0007669"/>
    <property type="project" value="UniProtKB-SubCell"/>
</dbReference>
<dbReference type="GO" id="GO:0009360">
    <property type="term" value="C:DNA polymerase III complex"/>
    <property type="evidence" value="ECO:0007669"/>
    <property type="project" value="InterPro"/>
</dbReference>
<dbReference type="PANTHER" id="PTHR30478">
    <property type="entry name" value="DNA POLYMERASE III SUBUNIT BETA"/>
    <property type="match status" value="1"/>
</dbReference>
<name>A0A4S2FY27_9BACT</name>
<proteinExistence type="inferred from homology"/>
<evidence type="ECO:0000256" key="9">
    <source>
        <dbReference type="ARBA" id="ARBA00023125"/>
    </source>
</evidence>
<evidence type="ECO:0000256" key="7">
    <source>
        <dbReference type="ARBA" id="ARBA00022705"/>
    </source>
</evidence>
<dbReference type="InterPro" id="IPR022635">
    <property type="entry name" value="DNA_polIII_beta_C"/>
</dbReference>
<dbReference type="Proteomes" id="UP000306630">
    <property type="component" value="Unassembled WGS sequence"/>
</dbReference>
<feature type="domain" description="DNA polymerase III beta sliding clamp C-terminal" evidence="13">
    <location>
        <begin position="292"/>
        <end position="414"/>
    </location>
</feature>
<comment type="function">
    <text evidence="10">Confers DNA tethering and processivity to DNA polymerases and other proteins. Acts as a clamp, forming a ring around DNA (a reaction catalyzed by the clamp-loading complex) which diffuses in an ATP-independent manner freely and bidirectionally along dsDNA. Initially characterized for its ability to contact the catalytic subunit of DNA polymerase III (Pol III), a complex, multichain enzyme responsible for most of the replicative synthesis in bacteria; Pol III exhibits 3'-5' exonuclease proofreading activity. The beta chain is required for initiation of replication as well as for processivity of DNA replication.</text>
</comment>
<evidence type="ECO:0000259" key="11">
    <source>
        <dbReference type="Pfam" id="PF00712"/>
    </source>
</evidence>
<keyword evidence="4 10" id="KW-0963">Cytoplasm</keyword>
<accession>A0A4S2FY27</accession>
<dbReference type="PIRSF" id="PIRSF000804">
    <property type="entry name" value="DNA_pol_III_b"/>
    <property type="match status" value="1"/>
</dbReference>
<evidence type="ECO:0000256" key="6">
    <source>
        <dbReference type="ARBA" id="ARBA00022695"/>
    </source>
</evidence>
<evidence type="ECO:0000313" key="15">
    <source>
        <dbReference type="Proteomes" id="UP000306630"/>
    </source>
</evidence>
<evidence type="ECO:0000256" key="1">
    <source>
        <dbReference type="ARBA" id="ARBA00004496"/>
    </source>
</evidence>
<dbReference type="GO" id="GO:0003677">
    <property type="term" value="F:DNA binding"/>
    <property type="evidence" value="ECO:0007669"/>
    <property type="project" value="UniProtKB-UniRule"/>
</dbReference>
<evidence type="ECO:0000256" key="3">
    <source>
        <dbReference type="ARBA" id="ARBA00021035"/>
    </source>
</evidence>
<keyword evidence="5 10" id="KW-0808">Transferase</keyword>
<comment type="similarity">
    <text evidence="2 10">Belongs to the beta sliding clamp family.</text>
</comment>
<comment type="subunit">
    <text evidence="10">Forms a ring-shaped head-to-tail homodimer around DNA.</text>
</comment>
<dbReference type="PANTHER" id="PTHR30478:SF0">
    <property type="entry name" value="BETA SLIDING CLAMP"/>
    <property type="match status" value="1"/>
</dbReference>
<keyword evidence="9" id="KW-0238">DNA-binding</keyword>